<gene>
    <name evidence="1" type="ORF">FGG15_02800</name>
</gene>
<evidence type="ECO:0000313" key="2">
    <source>
        <dbReference type="Proteomes" id="UP000751614"/>
    </source>
</evidence>
<reference evidence="1 2" key="1">
    <citation type="submission" date="2019-05" db="EMBL/GenBank/DDBJ databases">
        <title>Flagellimonas sp. AsT0115, sp. nov., isolated from a marine red algae, Asparagopsis taxiformis.</title>
        <authorList>
            <person name="Kim J."/>
            <person name="Jeong S.E."/>
            <person name="Jeon C.O."/>
        </authorList>
    </citation>
    <scope>NUCLEOTIDE SEQUENCE [LARGE SCALE GENOMIC DNA]</scope>
    <source>
        <strain evidence="1 2">AsT0115</strain>
    </source>
</reference>
<keyword evidence="2" id="KW-1185">Reference proteome</keyword>
<name>A0ABY2WP25_9FLAO</name>
<comment type="caution">
    <text evidence="1">The sequence shown here is derived from an EMBL/GenBank/DDBJ whole genome shotgun (WGS) entry which is preliminary data.</text>
</comment>
<dbReference type="Proteomes" id="UP000751614">
    <property type="component" value="Unassembled WGS sequence"/>
</dbReference>
<proteinExistence type="predicted"/>
<organism evidence="1 2">
    <name type="scientific">Flagellimonas algicola</name>
    <dbReference type="NCBI Taxonomy" id="2583815"/>
    <lineage>
        <taxon>Bacteria</taxon>
        <taxon>Pseudomonadati</taxon>
        <taxon>Bacteroidota</taxon>
        <taxon>Flavobacteriia</taxon>
        <taxon>Flavobacteriales</taxon>
        <taxon>Flavobacteriaceae</taxon>
        <taxon>Flagellimonas</taxon>
    </lineage>
</organism>
<accession>A0ABY2WP25</accession>
<sequence>MDKLRFEINFHRKRYSIYIDRTAHHRFKNKTQAQNFIKKFREVIHDNVLVLGNIYGQLQVIKQQHYQFFDSRMKDKVKGTCDSFEKSYHWIYRNWAGSDVQFTQINVSFMHVHDFIMSLKRYAQRNKQRVLLANLYAIEKTYTIISRSYDRDIQGLTDGVSYRTEEIKINPFKNGTTDKESLRKSRAS</sequence>
<dbReference type="RefSeq" id="WP_138832986.1">
    <property type="nucleotide sequence ID" value="NZ_VCNI01000001.1"/>
</dbReference>
<evidence type="ECO:0000313" key="1">
    <source>
        <dbReference type="EMBL" id="TMU56485.1"/>
    </source>
</evidence>
<protein>
    <recommendedName>
        <fullName evidence="3">Phage integrase SAM-like domain-containing protein</fullName>
    </recommendedName>
</protein>
<evidence type="ECO:0008006" key="3">
    <source>
        <dbReference type="Google" id="ProtNLM"/>
    </source>
</evidence>
<dbReference type="EMBL" id="VCNI01000001">
    <property type="protein sequence ID" value="TMU56485.1"/>
    <property type="molecule type" value="Genomic_DNA"/>
</dbReference>